<keyword evidence="2" id="KW-1185">Reference proteome</keyword>
<organism evidence="2 3">
    <name type="scientific">Alligator sinensis</name>
    <name type="common">Chinese alligator</name>
    <dbReference type="NCBI Taxonomy" id="38654"/>
    <lineage>
        <taxon>Eukaryota</taxon>
        <taxon>Metazoa</taxon>
        <taxon>Chordata</taxon>
        <taxon>Craniata</taxon>
        <taxon>Vertebrata</taxon>
        <taxon>Euteleostomi</taxon>
        <taxon>Archelosauria</taxon>
        <taxon>Archosauria</taxon>
        <taxon>Crocodylia</taxon>
        <taxon>Alligatoridae</taxon>
        <taxon>Alligatorinae</taxon>
        <taxon>Alligator</taxon>
    </lineage>
</organism>
<dbReference type="PANTHER" id="PTHR36867">
    <property type="entry name" value="MCG131172, ISOFORM CRA_A"/>
    <property type="match status" value="1"/>
</dbReference>
<reference evidence="3" key="1">
    <citation type="submission" date="2025-08" db="UniProtKB">
        <authorList>
            <consortium name="RefSeq"/>
        </authorList>
    </citation>
    <scope>IDENTIFICATION</scope>
</reference>
<dbReference type="RefSeq" id="XP_006019897.1">
    <property type="nucleotide sequence ID" value="XM_006019835.3"/>
</dbReference>
<dbReference type="Proteomes" id="UP000189705">
    <property type="component" value="Unplaced"/>
</dbReference>
<accession>A0A1U7RH07</accession>
<dbReference type="eggNOG" id="ENOG502S6SY">
    <property type="taxonomic scope" value="Eukaryota"/>
</dbReference>
<evidence type="ECO:0000313" key="3">
    <source>
        <dbReference type="RefSeq" id="XP_006019897.1"/>
    </source>
</evidence>
<gene>
    <name evidence="3" type="primary">LOC102370705</name>
</gene>
<name>A0A1U7RH07_ALLSI</name>
<dbReference type="OrthoDB" id="9836384at2759"/>
<feature type="region of interest" description="Disordered" evidence="1">
    <location>
        <begin position="232"/>
        <end position="284"/>
    </location>
</feature>
<dbReference type="InParanoid" id="A0A1U7RH07"/>
<proteinExistence type="predicted"/>
<dbReference type="GeneID" id="102370705"/>
<evidence type="ECO:0000313" key="2">
    <source>
        <dbReference type="Proteomes" id="UP000189705"/>
    </source>
</evidence>
<dbReference type="KEGG" id="asn:102370705"/>
<protein>
    <submittedName>
        <fullName evidence="3">Uncharacterized protein LOC102370705 isoform X1</fullName>
    </submittedName>
</protein>
<sequence length="284" mass="31549">METLDEFDDEYPLSVSFCKLISLEDFEEQSLSYTEQCLQELVTNMEQSPGICERVMRKRKQVEKEEAGLVSFLKAKFFGTLQGEMNYCNYVGIAEMQEKVARLKRDIQKANSYARAAKSGKVRHPRHTAGKHQALEGGFCRSHTSALQSASAPKVTMPRVFGPFPQLMNKQMDRATASNTDLKYHWAGVSTMNQKSMIDLHPIVLNPAGFYTSLQTGNHINKLRHTSFLRPLGINPTPSQKPGPSGTKSAASVFNTPMLAKFQVGSEDDMDNEKPGPSSPPKGA</sequence>
<evidence type="ECO:0000256" key="1">
    <source>
        <dbReference type="SAM" id="MobiDB-lite"/>
    </source>
</evidence>
<feature type="compositionally biased region" description="Polar residues" evidence="1">
    <location>
        <begin position="236"/>
        <end position="255"/>
    </location>
</feature>
<dbReference type="PANTHER" id="PTHR36867:SF1">
    <property type="entry name" value="RIKEN CDNA 2610318N02 GENE"/>
    <property type="match status" value="1"/>
</dbReference>
<dbReference type="STRING" id="38654.A0A1U7RH07"/>
<dbReference type="AlphaFoldDB" id="A0A1U7RH07"/>